<dbReference type="Gene3D" id="3.40.50.620">
    <property type="entry name" value="HUPs"/>
    <property type="match status" value="2"/>
</dbReference>
<sequence>MTLHGPVVIAVDGGGHSDETLRWGLAEADLRDADVLLVRSWEEPVQVSAWGWYPATGDWRPEDDARRYLEDAERRARSDGVPRRLATRVLHGPTVPALLAVSTDAQLLVVGAHSSAGTARLGRVASHVAAHAHAPVAVVREPHPTPAGPVVVGVDGSAASVCAARDAADEAERHGTHLVVLHARPTVADPYGLQHAAAMPLVPVGQDDPSRAATEALATELRGRHPGLQVDVEVVDDHPGHALVTRSRSAALVVVGCRGLGAFRGMLLGSVSHDVLRGARSTVLVARDEHAA</sequence>
<protein>
    <submittedName>
        <fullName evidence="3">UspA domain protein</fullName>
    </submittedName>
</protein>
<dbReference type="RefSeq" id="WP_013117150.1">
    <property type="nucleotide sequence ID" value="NC_014151.1"/>
</dbReference>
<evidence type="ECO:0000259" key="2">
    <source>
        <dbReference type="Pfam" id="PF00582"/>
    </source>
</evidence>
<dbReference type="InterPro" id="IPR006015">
    <property type="entry name" value="Universal_stress_UspA"/>
</dbReference>
<evidence type="ECO:0000313" key="3">
    <source>
        <dbReference type="EMBL" id="ADG74816.1"/>
    </source>
</evidence>
<dbReference type="OrthoDB" id="6174426at2"/>
<dbReference type="PANTHER" id="PTHR46553:SF3">
    <property type="entry name" value="ADENINE NUCLEOTIDE ALPHA HYDROLASES-LIKE SUPERFAMILY PROTEIN"/>
    <property type="match status" value="1"/>
</dbReference>
<dbReference type="InterPro" id="IPR014729">
    <property type="entry name" value="Rossmann-like_a/b/a_fold"/>
</dbReference>
<dbReference type="SUPFAM" id="SSF52402">
    <property type="entry name" value="Adenine nucleotide alpha hydrolases-like"/>
    <property type="match status" value="2"/>
</dbReference>
<accession>D5UF06</accession>
<organism evidence="3 4">
    <name type="scientific">Cellulomonas flavigena (strain ATCC 482 / DSM 20109 / BCRC 11376 / JCM 18109 / NBRC 3775 / NCIMB 8073 / NRS 134)</name>
    <dbReference type="NCBI Taxonomy" id="446466"/>
    <lineage>
        <taxon>Bacteria</taxon>
        <taxon>Bacillati</taxon>
        <taxon>Actinomycetota</taxon>
        <taxon>Actinomycetes</taxon>
        <taxon>Micrococcales</taxon>
        <taxon>Cellulomonadaceae</taxon>
        <taxon>Cellulomonas</taxon>
    </lineage>
</organism>
<dbReference type="Pfam" id="PF00582">
    <property type="entry name" value="Usp"/>
    <property type="match status" value="2"/>
</dbReference>
<feature type="domain" description="UspA" evidence="2">
    <location>
        <begin position="149"/>
        <end position="287"/>
    </location>
</feature>
<proteinExistence type="inferred from homology"/>
<dbReference type="eggNOG" id="COG0589">
    <property type="taxonomic scope" value="Bacteria"/>
</dbReference>
<evidence type="ECO:0000256" key="1">
    <source>
        <dbReference type="ARBA" id="ARBA00008791"/>
    </source>
</evidence>
<dbReference type="AlphaFoldDB" id="D5UF06"/>
<dbReference type="PRINTS" id="PR01438">
    <property type="entry name" value="UNVRSLSTRESS"/>
</dbReference>
<dbReference type="STRING" id="446466.Cfla_1920"/>
<keyword evidence="4" id="KW-1185">Reference proteome</keyword>
<dbReference type="PANTHER" id="PTHR46553">
    <property type="entry name" value="ADENINE NUCLEOTIDE ALPHA HYDROLASES-LIKE SUPERFAMILY PROTEIN"/>
    <property type="match status" value="1"/>
</dbReference>
<dbReference type="EMBL" id="CP001964">
    <property type="protein sequence ID" value="ADG74816.1"/>
    <property type="molecule type" value="Genomic_DNA"/>
</dbReference>
<dbReference type="InterPro" id="IPR006016">
    <property type="entry name" value="UspA"/>
</dbReference>
<reference evidence="3 4" key="1">
    <citation type="journal article" date="2010" name="Stand. Genomic Sci.">
        <title>Complete genome sequence of Cellulomonas flavigena type strain (134).</title>
        <authorList>
            <person name="Abt B."/>
            <person name="Foster B."/>
            <person name="Lapidus A."/>
            <person name="Clum A."/>
            <person name="Sun H."/>
            <person name="Pukall R."/>
            <person name="Lucas S."/>
            <person name="Glavina Del Rio T."/>
            <person name="Nolan M."/>
            <person name="Tice H."/>
            <person name="Cheng J.F."/>
            <person name="Pitluck S."/>
            <person name="Liolios K."/>
            <person name="Ivanova N."/>
            <person name="Mavromatis K."/>
            <person name="Ovchinnikova G."/>
            <person name="Pati A."/>
            <person name="Goodwin L."/>
            <person name="Chen A."/>
            <person name="Palaniappan K."/>
            <person name="Land M."/>
            <person name="Hauser L."/>
            <person name="Chang Y.J."/>
            <person name="Jeffries C.D."/>
            <person name="Rohde M."/>
            <person name="Goker M."/>
            <person name="Woyke T."/>
            <person name="Bristow J."/>
            <person name="Eisen J.A."/>
            <person name="Markowitz V."/>
            <person name="Hugenholtz P."/>
            <person name="Kyrpides N.C."/>
            <person name="Klenk H.P."/>
        </authorList>
    </citation>
    <scope>NUCLEOTIDE SEQUENCE [LARGE SCALE GENOMIC DNA]</scope>
    <source>
        <strain evidence="4">ATCC 482 / DSM 20109 / BCRC 11376 / JCM 18109 / NBRC 3775 / NCIMB 8073 / NRS 134</strain>
    </source>
</reference>
<dbReference type="HOGENOM" id="CLU_049301_2_3_11"/>
<feature type="domain" description="UspA" evidence="2">
    <location>
        <begin position="6"/>
        <end position="140"/>
    </location>
</feature>
<name>D5UF06_CELFN</name>
<gene>
    <name evidence="3" type="ordered locus">Cfla_1920</name>
</gene>
<dbReference type="KEGG" id="cfl:Cfla_1920"/>
<evidence type="ECO:0000313" key="4">
    <source>
        <dbReference type="Proteomes" id="UP000000849"/>
    </source>
</evidence>
<comment type="similarity">
    <text evidence="1">Belongs to the universal stress protein A family.</text>
</comment>
<dbReference type="Proteomes" id="UP000000849">
    <property type="component" value="Chromosome"/>
</dbReference>